<dbReference type="Proteomes" id="UP001561463">
    <property type="component" value="Unassembled WGS sequence"/>
</dbReference>
<dbReference type="EMBL" id="JBFZPZ010000028">
    <property type="protein sequence ID" value="MEX9254896.1"/>
    <property type="molecule type" value="Genomic_DNA"/>
</dbReference>
<evidence type="ECO:0000313" key="3">
    <source>
        <dbReference type="Proteomes" id="UP001561463"/>
    </source>
</evidence>
<keyword evidence="3" id="KW-1185">Reference proteome</keyword>
<proteinExistence type="predicted"/>
<accession>A0ABV4AC79</accession>
<organism evidence="2 3">
    <name type="scientific">Pseudenterobacter timonensis</name>
    <dbReference type="NCBI Taxonomy" id="1755099"/>
    <lineage>
        <taxon>Bacteria</taxon>
        <taxon>Pseudomonadati</taxon>
        <taxon>Pseudomonadota</taxon>
        <taxon>Gammaproteobacteria</taxon>
        <taxon>Enterobacterales</taxon>
        <taxon>Enterobacteriaceae</taxon>
        <taxon>Pseudenterobacter</taxon>
    </lineage>
</organism>
<reference evidence="2 3" key="1">
    <citation type="submission" date="2024-03" db="EMBL/GenBank/DDBJ databases">
        <title>Role of Flies in the Dissemination of Carbapenem-Resistant Enterobacteriaceae (CRE): An Epidemiological and Genomic Study in China.</title>
        <authorList>
            <person name="Chen K."/>
            <person name="Zhang R."/>
            <person name="Chen S."/>
        </authorList>
    </citation>
    <scope>NUCLEOTIDE SEQUENCE [LARGE SCALE GENOMIC DNA]</scope>
    <source>
        <strain evidence="3">fly-313</strain>
    </source>
</reference>
<feature type="compositionally biased region" description="Basic and acidic residues" evidence="1">
    <location>
        <begin position="27"/>
        <end position="44"/>
    </location>
</feature>
<dbReference type="RefSeq" id="WP_369499010.1">
    <property type="nucleotide sequence ID" value="NZ_JBFZPZ010000028.1"/>
</dbReference>
<evidence type="ECO:0000313" key="2">
    <source>
        <dbReference type="EMBL" id="MEX9254896.1"/>
    </source>
</evidence>
<evidence type="ECO:0000256" key="1">
    <source>
        <dbReference type="SAM" id="MobiDB-lite"/>
    </source>
</evidence>
<gene>
    <name evidence="2" type="ORF">AB7Z85_20600</name>
</gene>
<comment type="caution">
    <text evidence="2">The sequence shown here is derived from an EMBL/GenBank/DDBJ whole genome shotgun (WGS) entry which is preliminary data.</text>
</comment>
<sequence>MAVVLQEKLRKFTADNNKQNRTLAGGKRHEMLQKRNEMPGLGHE</sequence>
<feature type="region of interest" description="Disordered" evidence="1">
    <location>
        <begin position="20"/>
        <end position="44"/>
    </location>
</feature>
<protein>
    <submittedName>
        <fullName evidence="2">Uncharacterized protein</fullName>
    </submittedName>
</protein>
<name>A0ABV4AC79_9ENTR</name>